<evidence type="ECO:0000313" key="7">
    <source>
        <dbReference type="EMBL" id="KAH3842008.1"/>
    </source>
</evidence>
<keyword evidence="4" id="KW-0812">Transmembrane</keyword>
<dbReference type="Proteomes" id="UP000828390">
    <property type="component" value="Unassembled WGS sequence"/>
</dbReference>
<organism evidence="7 8">
    <name type="scientific">Dreissena polymorpha</name>
    <name type="common">Zebra mussel</name>
    <name type="synonym">Mytilus polymorpha</name>
    <dbReference type="NCBI Taxonomy" id="45954"/>
    <lineage>
        <taxon>Eukaryota</taxon>
        <taxon>Metazoa</taxon>
        <taxon>Spiralia</taxon>
        <taxon>Lophotrochozoa</taxon>
        <taxon>Mollusca</taxon>
        <taxon>Bivalvia</taxon>
        <taxon>Autobranchia</taxon>
        <taxon>Heteroconchia</taxon>
        <taxon>Euheterodonta</taxon>
        <taxon>Imparidentia</taxon>
        <taxon>Neoheterodontei</taxon>
        <taxon>Myida</taxon>
        <taxon>Dreissenoidea</taxon>
        <taxon>Dreissenidae</taxon>
        <taxon>Dreissena</taxon>
    </lineage>
</organism>
<evidence type="ECO:0000256" key="3">
    <source>
        <dbReference type="ARBA" id="ARBA00022448"/>
    </source>
</evidence>
<dbReference type="GO" id="GO:0005886">
    <property type="term" value="C:plasma membrane"/>
    <property type="evidence" value="ECO:0007669"/>
    <property type="project" value="TreeGrafter"/>
</dbReference>
<comment type="caution">
    <text evidence="7">The sequence shown here is derived from an EMBL/GenBank/DDBJ whole genome shotgun (WGS) entry which is preliminary data.</text>
</comment>
<reference evidence="7" key="1">
    <citation type="journal article" date="2019" name="bioRxiv">
        <title>The Genome of the Zebra Mussel, Dreissena polymorpha: A Resource for Invasive Species Research.</title>
        <authorList>
            <person name="McCartney M.A."/>
            <person name="Auch B."/>
            <person name="Kono T."/>
            <person name="Mallez S."/>
            <person name="Zhang Y."/>
            <person name="Obille A."/>
            <person name="Becker A."/>
            <person name="Abrahante J.E."/>
            <person name="Garbe J."/>
            <person name="Badalamenti J.P."/>
            <person name="Herman A."/>
            <person name="Mangelson H."/>
            <person name="Liachko I."/>
            <person name="Sullivan S."/>
            <person name="Sone E.D."/>
            <person name="Koren S."/>
            <person name="Silverstein K.A.T."/>
            <person name="Beckman K.B."/>
            <person name="Gohl D.M."/>
        </authorList>
    </citation>
    <scope>NUCLEOTIDE SEQUENCE</scope>
    <source>
        <strain evidence="7">Duluth1</strain>
        <tissue evidence="7">Whole animal</tissue>
    </source>
</reference>
<keyword evidence="5" id="KW-1133">Transmembrane helix</keyword>
<dbReference type="InterPro" id="IPR031155">
    <property type="entry name" value="DUR"/>
</dbReference>
<dbReference type="Gene3D" id="1.20.1730.10">
    <property type="entry name" value="Sodium/glucose cotransporter"/>
    <property type="match status" value="1"/>
</dbReference>
<comment type="subcellular location">
    <subcellularLocation>
        <location evidence="1">Membrane</location>
        <topology evidence="1">Multi-pass membrane protein</topology>
    </subcellularLocation>
</comment>
<dbReference type="InterPro" id="IPR038377">
    <property type="entry name" value="Na/Glc_symporter_sf"/>
</dbReference>
<keyword evidence="8" id="KW-1185">Reference proteome</keyword>
<evidence type="ECO:0000256" key="6">
    <source>
        <dbReference type="ARBA" id="ARBA00023136"/>
    </source>
</evidence>
<dbReference type="InterPro" id="IPR001734">
    <property type="entry name" value="Na/solute_symporter"/>
</dbReference>
<comment type="similarity">
    <text evidence="2">Belongs to the sodium:solute symporter (SSF) (TC 2.A.21) family.</text>
</comment>
<accession>A0A9D4QSZ1</accession>
<keyword evidence="6" id="KW-0472">Membrane</keyword>
<evidence type="ECO:0000313" key="8">
    <source>
        <dbReference type="Proteomes" id="UP000828390"/>
    </source>
</evidence>
<protein>
    <submittedName>
        <fullName evidence="7">Uncharacterized protein</fullName>
    </submittedName>
</protein>
<dbReference type="PANTHER" id="PTHR46154">
    <property type="match status" value="1"/>
</dbReference>
<keyword evidence="3" id="KW-0813">Transport</keyword>
<dbReference type="AlphaFoldDB" id="A0A9D4QSZ1"/>
<name>A0A9D4QSZ1_DREPO</name>
<evidence type="ECO:0000256" key="4">
    <source>
        <dbReference type="ARBA" id="ARBA00022692"/>
    </source>
</evidence>
<evidence type="ECO:0000256" key="5">
    <source>
        <dbReference type="ARBA" id="ARBA00022989"/>
    </source>
</evidence>
<proteinExistence type="inferred from homology"/>
<evidence type="ECO:0000256" key="1">
    <source>
        <dbReference type="ARBA" id="ARBA00004141"/>
    </source>
</evidence>
<dbReference type="GO" id="GO:0015204">
    <property type="term" value="F:urea transmembrane transporter activity"/>
    <property type="evidence" value="ECO:0007669"/>
    <property type="project" value="InterPro"/>
</dbReference>
<evidence type="ECO:0000256" key="2">
    <source>
        <dbReference type="ARBA" id="ARBA00006434"/>
    </source>
</evidence>
<sequence length="69" mass="7662">MHQQNETDFVPDAGLVTPFMAERLLGDLGSVLILTMIAMTLMSTGSGEVMAVSSIIVYDIYQIYVYPFR</sequence>
<dbReference type="EMBL" id="JAIWYP010000004">
    <property type="protein sequence ID" value="KAH3842008.1"/>
    <property type="molecule type" value="Genomic_DNA"/>
</dbReference>
<dbReference type="PROSITE" id="PS50283">
    <property type="entry name" value="NA_SOLUT_SYMP_3"/>
    <property type="match status" value="1"/>
</dbReference>
<gene>
    <name evidence="7" type="ORF">DPMN_115496</name>
</gene>
<dbReference type="PANTHER" id="PTHR46154:SF4">
    <property type="entry name" value="UREA ACTIVE TRANSPORTER"/>
    <property type="match status" value="1"/>
</dbReference>
<reference evidence="7" key="2">
    <citation type="submission" date="2020-11" db="EMBL/GenBank/DDBJ databases">
        <authorList>
            <person name="McCartney M.A."/>
            <person name="Auch B."/>
            <person name="Kono T."/>
            <person name="Mallez S."/>
            <person name="Becker A."/>
            <person name="Gohl D.M."/>
            <person name="Silverstein K.A.T."/>
            <person name="Koren S."/>
            <person name="Bechman K.B."/>
            <person name="Herman A."/>
            <person name="Abrahante J.E."/>
            <person name="Garbe J."/>
        </authorList>
    </citation>
    <scope>NUCLEOTIDE SEQUENCE</scope>
    <source>
        <strain evidence="7">Duluth1</strain>
        <tissue evidence="7">Whole animal</tissue>
    </source>
</reference>